<name>A0A1H3SHP7_9BURK</name>
<organism evidence="1 2">
    <name type="scientific">Delftia lacustris</name>
    <dbReference type="NCBI Taxonomy" id="558537"/>
    <lineage>
        <taxon>Bacteria</taxon>
        <taxon>Pseudomonadati</taxon>
        <taxon>Pseudomonadota</taxon>
        <taxon>Betaproteobacteria</taxon>
        <taxon>Burkholderiales</taxon>
        <taxon>Comamonadaceae</taxon>
        <taxon>Delftia</taxon>
    </lineage>
</organism>
<protein>
    <submittedName>
        <fullName evidence="1">Uncharacterized protein</fullName>
    </submittedName>
</protein>
<dbReference type="EMBL" id="FNPE01000020">
    <property type="protein sequence ID" value="SDZ37105.1"/>
    <property type="molecule type" value="Genomic_DNA"/>
</dbReference>
<proteinExistence type="predicted"/>
<sequence>MTSITETLCAIERRAERAIVQELRLMAKEILAMRTQLTLQDRAHADALLLKLSHLESCQQVAPAASSASPLIRAPEGLGCPLLALETLEPLQPSTYLIHLYHPDVGDLECVELTESLATAIQLAHQRWREQPRDVSQVTRDNGTGRLSLLTSDGLVLVSILPCEPRTPEVEACIADACSSLALGDVAALRRLFVAPVQARPRPQAA</sequence>
<evidence type="ECO:0000313" key="1">
    <source>
        <dbReference type="EMBL" id="SDZ37105.1"/>
    </source>
</evidence>
<gene>
    <name evidence="1" type="ORF">SAMN05421547_12037</name>
</gene>
<dbReference type="Proteomes" id="UP000183417">
    <property type="component" value="Unassembled WGS sequence"/>
</dbReference>
<reference evidence="1 2" key="1">
    <citation type="submission" date="2016-10" db="EMBL/GenBank/DDBJ databases">
        <authorList>
            <person name="de Groot N.N."/>
        </authorList>
    </citation>
    <scope>NUCLEOTIDE SEQUENCE [LARGE SCALE GENOMIC DNA]</scope>
    <source>
        <strain evidence="1 2">LMG 24775</strain>
    </source>
</reference>
<dbReference type="AlphaFoldDB" id="A0A1H3SHP7"/>
<accession>A0A1H3SHP7</accession>
<evidence type="ECO:0000313" key="2">
    <source>
        <dbReference type="Proteomes" id="UP000183417"/>
    </source>
</evidence>
<dbReference type="GeneID" id="94692561"/>
<dbReference type="RefSeq" id="WP_016445825.1">
    <property type="nucleotide sequence ID" value="NZ_CP141274.1"/>
</dbReference>